<feature type="transmembrane region" description="Helical" evidence="8">
    <location>
        <begin position="202"/>
        <end position="222"/>
    </location>
</feature>
<keyword evidence="2" id="KW-0813">Transport</keyword>
<dbReference type="Pfam" id="PF07690">
    <property type="entry name" value="MFS_1"/>
    <property type="match status" value="1"/>
</dbReference>
<dbReference type="SUPFAM" id="SSF103473">
    <property type="entry name" value="MFS general substrate transporter"/>
    <property type="match status" value="1"/>
</dbReference>
<dbReference type="CDD" id="cd17321">
    <property type="entry name" value="MFS_MMR_MDR_like"/>
    <property type="match status" value="1"/>
</dbReference>
<feature type="transmembrane region" description="Helical" evidence="8">
    <location>
        <begin position="369"/>
        <end position="389"/>
    </location>
</feature>
<dbReference type="PROSITE" id="PS50850">
    <property type="entry name" value="MFS"/>
    <property type="match status" value="1"/>
</dbReference>
<dbReference type="Gene3D" id="1.20.1250.20">
    <property type="entry name" value="MFS general substrate transporter like domains"/>
    <property type="match status" value="1"/>
</dbReference>
<feature type="transmembrane region" description="Helical" evidence="8">
    <location>
        <begin position="234"/>
        <end position="251"/>
    </location>
</feature>
<protein>
    <submittedName>
        <fullName evidence="10">Unannotated protein</fullName>
    </submittedName>
</protein>
<gene>
    <name evidence="10" type="ORF">UFOPK3564_03953</name>
</gene>
<dbReference type="EMBL" id="CAFBMK010000453">
    <property type="protein sequence ID" value="CAB4959227.1"/>
    <property type="molecule type" value="Genomic_DNA"/>
</dbReference>
<evidence type="ECO:0000256" key="1">
    <source>
        <dbReference type="ARBA" id="ARBA00004651"/>
    </source>
</evidence>
<feature type="compositionally biased region" description="Basic and acidic residues" evidence="7">
    <location>
        <begin position="484"/>
        <end position="500"/>
    </location>
</feature>
<accession>A0A6J7KU43</accession>
<evidence type="ECO:0000256" key="2">
    <source>
        <dbReference type="ARBA" id="ARBA00022448"/>
    </source>
</evidence>
<evidence type="ECO:0000313" key="10">
    <source>
        <dbReference type="EMBL" id="CAB4959227.1"/>
    </source>
</evidence>
<proteinExistence type="predicted"/>
<dbReference type="AlphaFoldDB" id="A0A6J7KU43"/>
<keyword evidence="5 8" id="KW-1133">Transmembrane helix</keyword>
<feature type="transmembrane region" description="Helical" evidence="8">
    <location>
        <begin position="306"/>
        <end position="325"/>
    </location>
</feature>
<feature type="transmembrane region" description="Helical" evidence="8">
    <location>
        <begin position="140"/>
        <end position="161"/>
    </location>
</feature>
<name>A0A6J7KU43_9ZZZZ</name>
<evidence type="ECO:0000256" key="6">
    <source>
        <dbReference type="ARBA" id="ARBA00023136"/>
    </source>
</evidence>
<evidence type="ECO:0000256" key="5">
    <source>
        <dbReference type="ARBA" id="ARBA00022989"/>
    </source>
</evidence>
<dbReference type="InterPro" id="IPR036259">
    <property type="entry name" value="MFS_trans_sf"/>
</dbReference>
<evidence type="ECO:0000259" key="9">
    <source>
        <dbReference type="PROSITE" id="PS50850"/>
    </source>
</evidence>
<feature type="transmembrane region" description="Helical" evidence="8">
    <location>
        <begin position="442"/>
        <end position="466"/>
    </location>
</feature>
<dbReference type="PANTHER" id="PTHR42718">
    <property type="entry name" value="MAJOR FACILITATOR SUPERFAMILY MULTIDRUG TRANSPORTER MFSC"/>
    <property type="match status" value="1"/>
</dbReference>
<dbReference type="GO" id="GO:0005886">
    <property type="term" value="C:plasma membrane"/>
    <property type="evidence" value="ECO:0007669"/>
    <property type="project" value="UniProtKB-SubCell"/>
</dbReference>
<dbReference type="InterPro" id="IPR004638">
    <property type="entry name" value="EmrB-like"/>
</dbReference>
<comment type="subcellular location">
    <subcellularLocation>
        <location evidence="1">Cell membrane</location>
        <topology evidence="1">Multi-pass membrane protein</topology>
    </subcellularLocation>
</comment>
<evidence type="ECO:0000256" key="8">
    <source>
        <dbReference type="SAM" id="Phobius"/>
    </source>
</evidence>
<feature type="transmembrane region" description="Helical" evidence="8">
    <location>
        <begin position="401"/>
        <end position="422"/>
    </location>
</feature>
<keyword evidence="6 8" id="KW-0472">Membrane</keyword>
<feature type="transmembrane region" description="Helical" evidence="8">
    <location>
        <begin position="337"/>
        <end position="357"/>
    </location>
</feature>
<dbReference type="GO" id="GO:0022857">
    <property type="term" value="F:transmembrane transporter activity"/>
    <property type="evidence" value="ECO:0007669"/>
    <property type="project" value="InterPro"/>
</dbReference>
<feature type="domain" description="Major facilitator superfamily (MFS) profile" evidence="9">
    <location>
        <begin position="14"/>
        <end position="470"/>
    </location>
</feature>
<keyword evidence="4 8" id="KW-0812">Transmembrane</keyword>
<evidence type="ECO:0000256" key="4">
    <source>
        <dbReference type="ARBA" id="ARBA00022692"/>
    </source>
</evidence>
<evidence type="ECO:0000256" key="3">
    <source>
        <dbReference type="ARBA" id="ARBA00022475"/>
    </source>
</evidence>
<dbReference type="NCBIfam" id="TIGR00711">
    <property type="entry name" value="efflux_EmrB"/>
    <property type="match status" value="1"/>
</dbReference>
<feature type="transmembrane region" description="Helical" evidence="8">
    <location>
        <begin position="272"/>
        <end position="294"/>
    </location>
</feature>
<feature type="transmembrane region" description="Helical" evidence="8">
    <location>
        <begin position="52"/>
        <end position="69"/>
    </location>
</feature>
<feature type="transmembrane region" description="Helical" evidence="8">
    <location>
        <begin position="167"/>
        <end position="190"/>
    </location>
</feature>
<sequence>MSTAPTTNRRDMIALYVLCLGMLMIVLDGTIVNTALPVLKDSLDFSDGNLTWVLNAYLIPFGGLLMLSGRIGDLIGQRRMFLWGMALFTLASLLCGLAESQEMLIAARFLQGVGGALGSSVILGMIITMFQEPREQGKAIGIYSFVASAGGSVGLLLGGVLTDVLSWHWIFFVNLPIGIATVVLAYRLVPHRPGLGLKENKVDVPGALMLTGGLMIAVYAIVGVEKEGWGSTQTLGLGAVALVLLVGFVVRQARIAHPLLPLRIFRSRNVTGANLVLLGVLAGMFSVFFFGARYAGEVLGYSPVEIGFAFLPLTLLIGFVSTKVAQPVTERFGPRRVLIGGLTSIVAAVLLFTQTPVDGNYFVNVLPSMLLLGLGAGLSFTSIMGLAMSGATPEDSGIASGLVNTSMQVGGAIALSVLATFAAERTTAKLADGANQLEALNAGFHVAYLIAAGIVALAIVAAVLILEDETAPSGDPAAVAPSEFGHHGAPADDRVLSEVG</sequence>
<keyword evidence="3" id="KW-1003">Cell membrane</keyword>
<dbReference type="InterPro" id="IPR020846">
    <property type="entry name" value="MFS_dom"/>
</dbReference>
<dbReference type="Gene3D" id="1.20.1720.10">
    <property type="entry name" value="Multidrug resistance protein D"/>
    <property type="match status" value="1"/>
</dbReference>
<dbReference type="InterPro" id="IPR011701">
    <property type="entry name" value="MFS"/>
</dbReference>
<reference evidence="10" key="1">
    <citation type="submission" date="2020-05" db="EMBL/GenBank/DDBJ databases">
        <authorList>
            <person name="Chiriac C."/>
            <person name="Salcher M."/>
            <person name="Ghai R."/>
            <person name="Kavagutti S V."/>
        </authorList>
    </citation>
    <scope>NUCLEOTIDE SEQUENCE</scope>
</reference>
<evidence type="ECO:0000256" key="7">
    <source>
        <dbReference type="SAM" id="MobiDB-lite"/>
    </source>
</evidence>
<dbReference type="PANTHER" id="PTHR42718:SF46">
    <property type="entry name" value="BLR6921 PROTEIN"/>
    <property type="match status" value="1"/>
</dbReference>
<feature type="transmembrane region" description="Helical" evidence="8">
    <location>
        <begin position="12"/>
        <end position="32"/>
    </location>
</feature>
<feature type="region of interest" description="Disordered" evidence="7">
    <location>
        <begin position="475"/>
        <end position="500"/>
    </location>
</feature>
<feature type="transmembrane region" description="Helical" evidence="8">
    <location>
        <begin position="105"/>
        <end position="128"/>
    </location>
</feature>
<organism evidence="10">
    <name type="scientific">freshwater metagenome</name>
    <dbReference type="NCBI Taxonomy" id="449393"/>
    <lineage>
        <taxon>unclassified sequences</taxon>
        <taxon>metagenomes</taxon>
        <taxon>ecological metagenomes</taxon>
    </lineage>
</organism>
<feature type="transmembrane region" description="Helical" evidence="8">
    <location>
        <begin position="81"/>
        <end position="99"/>
    </location>
</feature>